<dbReference type="Proteomes" id="UP001172911">
    <property type="component" value="Unassembled WGS sequence"/>
</dbReference>
<dbReference type="InterPro" id="IPR051318">
    <property type="entry name" value="Fe-S_L-Ser"/>
</dbReference>
<dbReference type="NCBIfam" id="TIGR00719">
    <property type="entry name" value="sda_beta"/>
    <property type="match status" value="1"/>
</dbReference>
<evidence type="ECO:0000256" key="8">
    <source>
        <dbReference type="ARBA" id="ARBA00023014"/>
    </source>
</evidence>
<dbReference type="GO" id="GO:0003941">
    <property type="term" value="F:L-serine ammonia-lyase activity"/>
    <property type="evidence" value="ECO:0007669"/>
    <property type="project" value="UniProtKB-UniRule"/>
</dbReference>
<comment type="caution">
    <text evidence="14">The sequence shown here is derived from an EMBL/GenBank/DDBJ whole genome shotgun (WGS) entry which is preliminary data.</text>
</comment>
<comment type="cofactor">
    <cofactor evidence="1 12">
        <name>[4Fe-4S] cluster</name>
        <dbReference type="ChEBI" id="CHEBI:49883"/>
    </cofactor>
</comment>
<keyword evidence="5 11" id="KW-0004">4Fe-4S</keyword>
<evidence type="ECO:0000256" key="9">
    <source>
        <dbReference type="ARBA" id="ARBA00023239"/>
    </source>
</evidence>
<keyword evidence="4 11" id="KW-0312">Gluconeogenesis</keyword>
<keyword evidence="6 11" id="KW-0479">Metal-binding</keyword>
<feature type="domain" description="ACT" evidence="13">
    <location>
        <begin position="148"/>
        <end position="220"/>
    </location>
</feature>
<evidence type="ECO:0000313" key="15">
    <source>
        <dbReference type="Proteomes" id="UP001172911"/>
    </source>
</evidence>
<protein>
    <recommendedName>
        <fullName evidence="11">L-serine deaminase</fullName>
    </recommendedName>
</protein>
<dbReference type="AlphaFoldDB" id="A0AAW7ZH19"/>
<proteinExistence type="inferred from homology"/>
<evidence type="ECO:0000256" key="4">
    <source>
        <dbReference type="ARBA" id="ARBA00022432"/>
    </source>
</evidence>
<dbReference type="PIRSF" id="PIRSF036692">
    <property type="entry name" value="SDH_B"/>
    <property type="match status" value="1"/>
</dbReference>
<comment type="similarity">
    <text evidence="3 11 12">Belongs to the iron-sulfur dependent L-serine dehydratase family.</text>
</comment>
<comment type="pathway">
    <text evidence="2 11">Carbohydrate biosynthesis; gluconeogenesis.</text>
</comment>
<dbReference type="PROSITE" id="PS51671">
    <property type="entry name" value="ACT"/>
    <property type="match status" value="1"/>
</dbReference>
<keyword evidence="8 11" id="KW-0411">Iron-sulfur</keyword>
<keyword evidence="7 11" id="KW-0408">Iron</keyword>
<dbReference type="Pfam" id="PF03315">
    <property type="entry name" value="SDH_beta"/>
    <property type="match status" value="1"/>
</dbReference>
<evidence type="ECO:0000256" key="5">
    <source>
        <dbReference type="ARBA" id="ARBA00022485"/>
    </source>
</evidence>
<evidence type="ECO:0000256" key="6">
    <source>
        <dbReference type="ARBA" id="ARBA00022723"/>
    </source>
</evidence>
<dbReference type="Pfam" id="PF01842">
    <property type="entry name" value="ACT"/>
    <property type="match status" value="1"/>
</dbReference>
<dbReference type="InterPro" id="IPR004643">
    <property type="entry name" value="Fe-S_L-Ser_bsu"/>
</dbReference>
<dbReference type="SUPFAM" id="SSF55021">
    <property type="entry name" value="ACT-like"/>
    <property type="match status" value="1"/>
</dbReference>
<dbReference type="SUPFAM" id="SSF143548">
    <property type="entry name" value="Serine metabolism enzymes domain"/>
    <property type="match status" value="1"/>
</dbReference>
<comment type="catalytic activity">
    <reaction evidence="10 11 12">
        <text>L-serine = pyruvate + NH4(+)</text>
        <dbReference type="Rhea" id="RHEA:19169"/>
        <dbReference type="ChEBI" id="CHEBI:15361"/>
        <dbReference type="ChEBI" id="CHEBI:28938"/>
        <dbReference type="ChEBI" id="CHEBI:33384"/>
        <dbReference type="EC" id="4.3.1.17"/>
    </reaction>
</comment>
<evidence type="ECO:0000256" key="11">
    <source>
        <dbReference type="PIRNR" id="PIRNR036692"/>
    </source>
</evidence>
<reference evidence="14" key="1">
    <citation type="journal article" date="2023" name="J. Hazard. Mater.">
        <title>Anaerobic biodegradation of pyrene and benzo[a]pyrene by a new sulfate-reducing Desulforamulus aquiferis strain DSA.</title>
        <authorList>
            <person name="Zhang Z."/>
            <person name="Sun J."/>
            <person name="Gong X."/>
            <person name="Wang C."/>
            <person name="Wang H."/>
        </authorList>
    </citation>
    <scope>NUCLEOTIDE SEQUENCE</scope>
    <source>
        <strain evidence="14">DSA</strain>
    </source>
</reference>
<dbReference type="GO" id="GO:0006094">
    <property type="term" value="P:gluconeogenesis"/>
    <property type="evidence" value="ECO:0007669"/>
    <property type="project" value="UniProtKB-UniRule"/>
</dbReference>
<dbReference type="Gene3D" id="3.30.70.260">
    <property type="match status" value="1"/>
</dbReference>
<organism evidence="14 15">
    <name type="scientific">Desulforamulus aquiferis</name>
    <dbReference type="NCBI Taxonomy" id="1397668"/>
    <lineage>
        <taxon>Bacteria</taxon>
        <taxon>Bacillati</taxon>
        <taxon>Bacillota</taxon>
        <taxon>Clostridia</taxon>
        <taxon>Eubacteriales</taxon>
        <taxon>Peptococcaceae</taxon>
        <taxon>Desulforamulus</taxon>
    </lineage>
</organism>
<dbReference type="InterPro" id="IPR029009">
    <property type="entry name" value="ASB_dom_sf"/>
</dbReference>
<reference evidence="14" key="2">
    <citation type="submission" date="2023-03" db="EMBL/GenBank/DDBJ databases">
        <authorList>
            <person name="Zhang Z."/>
        </authorList>
    </citation>
    <scope>NUCLEOTIDE SEQUENCE</scope>
    <source>
        <strain evidence="14">DSA</strain>
    </source>
</reference>
<evidence type="ECO:0000256" key="3">
    <source>
        <dbReference type="ARBA" id="ARBA00008636"/>
    </source>
</evidence>
<dbReference type="InterPro" id="IPR005131">
    <property type="entry name" value="Ser_deHydtase_bsu"/>
</dbReference>
<keyword evidence="15" id="KW-1185">Reference proteome</keyword>
<dbReference type="InterPro" id="IPR002912">
    <property type="entry name" value="ACT_dom"/>
</dbReference>
<accession>A0AAW7ZH19</accession>
<sequence length="220" mass="23805">MGYNTIFDIIGPVMIGPSSSHTAGAVRIGRIARSIFGRQPERAEIALYGSFAQTFRGHGTDIAIVGGVLNFDTDDQSIVNSIELAKQYGVTVDLRIIKEDLEHPNTAKIRLSDKEGALELIGVSLGGGKISIKEIEGFKISLSGESPSLLVFHHDRYGAIAQVAQILALSQINIGHMEVARRSKGDLALMVIETDQDINDETIQSVKNISHVYQVALLNP</sequence>
<evidence type="ECO:0000313" key="14">
    <source>
        <dbReference type="EMBL" id="MDO7789064.1"/>
    </source>
</evidence>
<evidence type="ECO:0000256" key="7">
    <source>
        <dbReference type="ARBA" id="ARBA00023004"/>
    </source>
</evidence>
<keyword evidence="9 11" id="KW-0456">Lyase</keyword>
<dbReference type="RefSeq" id="WP_304545557.1">
    <property type="nucleotide sequence ID" value="NZ_JARPTC010000033.1"/>
</dbReference>
<dbReference type="PANTHER" id="PTHR30182:SF12">
    <property type="entry name" value="L-SERINE DEHYDRATASE, BETA CHAIN-RELATED"/>
    <property type="match status" value="1"/>
</dbReference>
<evidence type="ECO:0000256" key="12">
    <source>
        <dbReference type="RuleBase" id="RU366059"/>
    </source>
</evidence>
<dbReference type="CDD" id="cd04903">
    <property type="entry name" value="ACT_LSD"/>
    <property type="match status" value="1"/>
</dbReference>
<dbReference type="FunFam" id="3.30.70.260:FF:000008">
    <property type="entry name" value="D-3-phosphoglycerate dehydrogenase, chloroplastic"/>
    <property type="match status" value="1"/>
</dbReference>
<dbReference type="Gene3D" id="3.30.1330.90">
    <property type="entry name" value="D-3-phosphoglycerate dehydrogenase, domain 3"/>
    <property type="match status" value="1"/>
</dbReference>
<dbReference type="GO" id="GO:0046872">
    <property type="term" value="F:metal ion binding"/>
    <property type="evidence" value="ECO:0007669"/>
    <property type="project" value="UniProtKB-UniRule"/>
</dbReference>
<dbReference type="GO" id="GO:0051539">
    <property type="term" value="F:4 iron, 4 sulfur cluster binding"/>
    <property type="evidence" value="ECO:0007669"/>
    <property type="project" value="UniProtKB-UniRule"/>
</dbReference>
<evidence type="ECO:0000256" key="2">
    <source>
        <dbReference type="ARBA" id="ARBA00004742"/>
    </source>
</evidence>
<dbReference type="FunFam" id="3.30.1330.90:FF:000004">
    <property type="entry name" value="L-serine dehydratase, iron-sulfur-dependent subunit beta"/>
    <property type="match status" value="1"/>
</dbReference>
<evidence type="ECO:0000256" key="10">
    <source>
        <dbReference type="ARBA" id="ARBA00049406"/>
    </source>
</evidence>
<evidence type="ECO:0000259" key="13">
    <source>
        <dbReference type="PROSITE" id="PS51671"/>
    </source>
</evidence>
<evidence type="ECO:0000256" key="1">
    <source>
        <dbReference type="ARBA" id="ARBA00001966"/>
    </source>
</evidence>
<dbReference type="EMBL" id="JARPTC010000033">
    <property type="protein sequence ID" value="MDO7789064.1"/>
    <property type="molecule type" value="Genomic_DNA"/>
</dbReference>
<name>A0AAW7ZH19_9FIRM</name>
<gene>
    <name evidence="14" type="primary">sdaAB</name>
    <name evidence="14" type="ORF">P6N53_17780</name>
</gene>
<dbReference type="InterPro" id="IPR045865">
    <property type="entry name" value="ACT-like_dom_sf"/>
</dbReference>
<dbReference type="PANTHER" id="PTHR30182">
    <property type="entry name" value="L-SERINE DEHYDRATASE"/>
    <property type="match status" value="1"/>
</dbReference>